<feature type="domain" description="DUF7164" evidence="1">
    <location>
        <begin position="2"/>
        <end position="267"/>
    </location>
</feature>
<organism evidence="2 3">
    <name type="scientific">Litchfieldia salsa</name>
    <dbReference type="NCBI Taxonomy" id="930152"/>
    <lineage>
        <taxon>Bacteria</taxon>
        <taxon>Bacillati</taxon>
        <taxon>Bacillota</taxon>
        <taxon>Bacilli</taxon>
        <taxon>Bacillales</taxon>
        <taxon>Bacillaceae</taxon>
        <taxon>Litchfieldia</taxon>
    </lineage>
</organism>
<evidence type="ECO:0000313" key="3">
    <source>
        <dbReference type="Proteomes" id="UP000199159"/>
    </source>
</evidence>
<protein>
    <recommendedName>
        <fullName evidence="1">DUF7164 domain-containing protein</fullName>
    </recommendedName>
</protein>
<evidence type="ECO:0000313" key="2">
    <source>
        <dbReference type="EMBL" id="SDP95618.1"/>
    </source>
</evidence>
<gene>
    <name evidence="2" type="ORF">SAMN05216565_1192</name>
</gene>
<dbReference type="AlphaFoldDB" id="A0A1H0WXZ3"/>
<dbReference type="RefSeq" id="WP_090859382.1">
    <property type="nucleotide sequence ID" value="NZ_FNJU01000019.1"/>
</dbReference>
<dbReference type="Proteomes" id="UP000199159">
    <property type="component" value="Unassembled WGS sequence"/>
</dbReference>
<keyword evidence="3" id="KW-1185">Reference proteome</keyword>
<dbReference type="STRING" id="930152.SAMN05216565_1192"/>
<name>A0A1H0WXZ3_9BACI</name>
<dbReference type="EMBL" id="FNJU01000019">
    <property type="protein sequence ID" value="SDP95618.1"/>
    <property type="molecule type" value="Genomic_DNA"/>
</dbReference>
<sequence length="281" mass="32460">MRRAVVVFIEDKPNLLLQCSCLYTSLKYIDPKDTDLVVYGTKDALQKLPDDCVKLEVEKASNPPEFKNYPRINSNYCFLNDDQANKLMEYDYILKTDADTFLTKAWNQYYPKNFTVGKGGYVNDQIVKDKLKEVAELHGLTHRGLYNIGSTHYGETRKVINIARLSVKISDYLLTKEFKNNIGKWPSWYGGVVNMYSNDIAVNHLQENVTIDKGNLDFESTSSNSVNNHAHIHCWHTDKVFSKFHYAAGKYDNLPSDTLNLDIIKDYCLYIALRAKKENRW</sequence>
<evidence type="ECO:0000259" key="1">
    <source>
        <dbReference type="Pfam" id="PF23741"/>
    </source>
</evidence>
<dbReference type="OrthoDB" id="8854905at2"/>
<dbReference type="Pfam" id="PF23741">
    <property type="entry name" value="DUF7164"/>
    <property type="match status" value="1"/>
</dbReference>
<accession>A0A1H0WXZ3</accession>
<proteinExistence type="predicted"/>
<reference evidence="3" key="1">
    <citation type="submission" date="2016-10" db="EMBL/GenBank/DDBJ databases">
        <authorList>
            <person name="Varghese N."/>
            <person name="Submissions S."/>
        </authorList>
    </citation>
    <scope>NUCLEOTIDE SEQUENCE [LARGE SCALE GENOMIC DNA]</scope>
    <source>
        <strain evidence="3">IBRC-M10078</strain>
    </source>
</reference>
<dbReference type="InterPro" id="IPR055588">
    <property type="entry name" value="DUF7164"/>
</dbReference>